<accession>A0A832PKB9</accession>
<comment type="caution">
    <text evidence="2">The sequence shown here is derived from an EMBL/GenBank/DDBJ whole genome shotgun (WGS) entry which is preliminary data.</text>
</comment>
<evidence type="ECO:0000256" key="1">
    <source>
        <dbReference type="SAM" id="Phobius"/>
    </source>
</evidence>
<sequence length="98" mass="10313">MAGIDRDFPVTADWDDGPSLIGIILPGLVAGSIAVLIALILGWNWLGVLIAYSTGGSLGLLGAGLFIALRERRKHHPTFAAHGRADDGPDYVAPRHGM</sequence>
<organism evidence="2 3">
    <name type="scientific">Paracoccus solventivorans</name>
    <dbReference type="NCBI Taxonomy" id="53463"/>
    <lineage>
        <taxon>Bacteria</taxon>
        <taxon>Pseudomonadati</taxon>
        <taxon>Pseudomonadota</taxon>
        <taxon>Alphaproteobacteria</taxon>
        <taxon>Rhodobacterales</taxon>
        <taxon>Paracoccaceae</taxon>
        <taxon>Paracoccus</taxon>
    </lineage>
</organism>
<name>A0A832PKB9_9RHOB</name>
<keyword evidence="1" id="KW-1133">Transmembrane helix</keyword>
<protein>
    <submittedName>
        <fullName evidence="2">Uncharacterized protein</fullName>
    </submittedName>
</protein>
<evidence type="ECO:0000313" key="3">
    <source>
        <dbReference type="Proteomes" id="UP000580830"/>
    </source>
</evidence>
<keyword evidence="1" id="KW-0812">Transmembrane</keyword>
<gene>
    <name evidence="2" type="ORF">GXX24_03325</name>
</gene>
<feature type="transmembrane region" description="Helical" evidence="1">
    <location>
        <begin position="49"/>
        <end position="69"/>
    </location>
</feature>
<feature type="transmembrane region" description="Helical" evidence="1">
    <location>
        <begin position="20"/>
        <end position="43"/>
    </location>
</feature>
<keyword evidence="1" id="KW-0472">Membrane</keyword>
<dbReference type="Proteomes" id="UP000580830">
    <property type="component" value="Unassembled WGS sequence"/>
</dbReference>
<dbReference type="EMBL" id="DULP01000050">
    <property type="protein sequence ID" value="HHW33159.1"/>
    <property type="molecule type" value="Genomic_DNA"/>
</dbReference>
<reference evidence="2 3" key="1">
    <citation type="journal article" date="2020" name="Biotechnol. Biofuels">
        <title>New insights from the biogas microbiome by comprehensive genome-resolved metagenomics of nearly 1600 species originating from multiple anaerobic digesters.</title>
        <authorList>
            <person name="Campanaro S."/>
            <person name="Treu L."/>
            <person name="Rodriguez-R L.M."/>
            <person name="Kovalovszki A."/>
            <person name="Ziels R.M."/>
            <person name="Maus I."/>
            <person name="Zhu X."/>
            <person name="Kougias P.G."/>
            <person name="Basile A."/>
            <person name="Luo G."/>
            <person name="Schluter A."/>
            <person name="Konstantinidis K.T."/>
            <person name="Angelidaki I."/>
        </authorList>
    </citation>
    <scope>NUCLEOTIDE SEQUENCE [LARGE SCALE GENOMIC DNA]</scope>
    <source>
        <strain evidence="2">AS04akNAM_125</strain>
    </source>
</reference>
<dbReference type="AlphaFoldDB" id="A0A832PKB9"/>
<evidence type="ECO:0000313" key="2">
    <source>
        <dbReference type="EMBL" id="HHW33159.1"/>
    </source>
</evidence>
<proteinExistence type="predicted"/>